<dbReference type="AlphaFoldDB" id="A0A1W1X3X8"/>
<proteinExistence type="predicted"/>
<evidence type="ECO:0000313" key="2">
    <source>
        <dbReference type="Proteomes" id="UP000192468"/>
    </source>
</evidence>
<protein>
    <submittedName>
        <fullName evidence="1">Uncharacterized protein</fullName>
    </submittedName>
</protein>
<sequence>MSYKKVKVKLKENATSNDFWQATYKSDSNLGIRLVQNFDKMKREYLNGKLSDLGSLGVEIPISYFNRENDTIDSDIIEYNYIEDMKDIWEIVEE</sequence>
<dbReference type="OrthoDB" id="1910970at2"/>
<dbReference type="RefSeq" id="WP_084113690.1">
    <property type="nucleotide sequence ID" value="NZ_FWXH01000002.1"/>
</dbReference>
<dbReference type="EMBL" id="FWXH01000002">
    <property type="protein sequence ID" value="SMC18121.1"/>
    <property type="molecule type" value="Genomic_DNA"/>
</dbReference>
<reference evidence="1 2" key="1">
    <citation type="submission" date="2017-04" db="EMBL/GenBank/DDBJ databases">
        <authorList>
            <person name="Afonso C.L."/>
            <person name="Miller P.J."/>
            <person name="Scott M.A."/>
            <person name="Spackman E."/>
            <person name="Goraichik I."/>
            <person name="Dimitrov K.M."/>
            <person name="Suarez D.L."/>
            <person name="Swayne D.E."/>
        </authorList>
    </citation>
    <scope>NUCLEOTIDE SEQUENCE [LARGE SCALE GENOMIC DNA]</scope>
    <source>
        <strain evidence="1 2">DSM 12555</strain>
    </source>
</reference>
<organism evidence="1 2">
    <name type="scientific">Clostridium acidisoli DSM 12555</name>
    <dbReference type="NCBI Taxonomy" id="1121291"/>
    <lineage>
        <taxon>Bacteria</taxon>
        <taxon>Bacillati</taxon>
        <taxon>Bacillota</taxon>
        <taxon>Clostridia</taxon>
        <taxon>Eubacteriales</taxon>
        <taxon>Clostridiaceae</taxon>
        <taxon>Clostridium</taxon>
    </lineage>
</organism>
<dbReference type="Proteomes" id="UP000192468">
    <property type="component" value="Unassembled WGS sequence"/>
</dbReference>
<accession>A0A1W1X3X8</accession>
<dbReference type="STRING" id="1121291.SAMN02745134_00504"/>
<name>A0A1W1X3X8_9CLOT</name>
<gene>
    <name evidence="1" type="ORF">SAMN02745134_00504</name>
</gene>
<keyword evidence="2" id="KW-1185">Reference proteome</keyword>
<evidence type="ECO:0000313" key="1">
    <source>
        <dbReference type="EMBL" id="SMC18121.1"/>
    </source>
</evidence>